<reference evidence="1" key="2">
    <citation type="journal article" date="2007" name="Science">
        <title>Draft genome sequence of the sexually transmitted pathogen Trichomonas vaginalis.</title>
        <authorList>
            <person name="Carlton J.M."/>
            <person name="Hirt R.P."/>
            <person name="Silva J.C."/>
            <person name="Delcher A.L."/>
            <person name="Schatz M."/>
            <person name="Zhao Q."/>
            <person name="Wortman J.R."/>
            <person name="Bidwell S.L."/>
            <person name="Alsmark U.C.M."/>
            <person name="Besteiro S."/>
            <person name="Sicheritz-Ponten T."/>
            <person name="Noel C.J."/>
            <person name="Dacks J.B."/>
            <person name="Foster P.G."/>
            <person name="Simillion C."/>
            <person name="Van de Peer Y."/>
            <person name="Miranda-Saavedra D."/>
            <person name="Barton G.J."/>
            <person name="Westrop G.D."/>
            <person name="Mueller S."/>
            <person name="Dessi D."/>
            <person name="Fiori P.L."/>
            <person name="Ren Q."/>
            <person name="Paulsen I."/>
            <person name="Zhang H."/>
            <person name="Bastida-Corcuera F.D."/>
            <person name="Simoes-Barbosa A."/>
            <person name="Brown M.T."/>
            <person name="Hayes R.D."/>
            <person name="Mukherjee M."/>
            <person name="Okumura C.Y."/>
            <person name="Schneider R."/>
            <person name="Smith A.J."/>
            <person name="Vanacova S."/>
            <person name="Villalvazo M."/>
            <person name="Haas B.J."/>
            <person name="Pertea M."/>
            <person name="Feldblyum T.V."/>
            <person name="Utterback T.R."/>
            <person name="Shu C.L."/>
            <person name="Osoegawa K."/>
            <person name="de Jong P.J."/>
            <person name="Hrdy I."/>
            <person name="Horvathova L."/>
            <person name="Zubacova Z."/>
            <person name="Dolezal P."/>
            <person name="Malik S.B."/>
            <person name="Logsdon J.M. Jr."/>
            <person name="Henze K."/>
            <person name="Gupta A."/>
            <person name="Wang C.C."/>
            <person name="Dunne R.L."/>
            <person name="Upcroft J.A."/>
            <person name="Upcroft P."/>
            <person name="White O."/>
            <person name="Salzberg S.L."/>
            <person name="Tang P."/>
            <person name="Chiu C.-H."/>
            <person name="Lee Y.-S."/>
            <person name="Embley T.M."/>
            <person name="Coombs G.H."/>
            <person name="Mottram J.C."/>
            <person name="Tachezy J."/>
            <person name="Fraser-Liggett C.M."/>
            <person name="Johnson P.J."/>
        </authorList>
    </citation>
    <scope>NUCLEOTIDE SEQUENCE [LARGE SCALE GENOMIC DNA]</scope>
    <source>
        <strain evidence="1">G3</strain>
    </source>
</reference>
<gene>
    <name evidence="1" type="ORF">TVAG_408860</name>
</gene>
<proteinExistence type="predicted"/>
<dbReference type="VEuPathDB" id="TrichDB:TVAGG3_0537480"/>
<dbReference type="KEGG" id="tva:4746025"/>
<dbReference type="AlphaFoldDB" id="A2G3A1"/>
<dbReference type="SMR" id="A2G3A1"/>
<dbReference type="PANTHER" id="PTHR24159">
    <property type="match status" value="1"/>
</dbReference>
<name>A2G3A1_TRIV3</name>
<dbReference type="RefSeq" id="XP_001301296.1">
    <property type="nucleotide sequence ID" value="XM_001301295.1"/>
</dbReference>
<dbReference type="PANTHER" id="PTHR24159:SF5">
    <property type="entry name" value="ANK_REP_REGION DOMAIN-CONTAINING PROTEIN"/>
    <property type="match status" value="1"/>
</dbReference>
<organism evidence="1 2">
    <name type="scientific">Trichomonas vaginalis (strain ATCC PRA-98 / G3)</name>
    <dbReference type="NCBI Taxonomy" id="412133"/>
    <lineage>
        <taxon>Eukaryota</taxon>
        <taxon>Metamonada</taxon>
        <taxon>Parabasalia</taxon>
        <taxon>Trichomonadida</taxon>
        <taxon>Trichomonadidae</taxon>
        <taxon>Trichomonas</taxon>
    </lineage>
</organism>
<accession>A2G3A1</accession>
<evidence type="ECO:0000313" key="2">
    <source>
        <dbReference type="Proteomes" id="UP000001542"/>
    </source>
</evidence>
<reference evidence="1" key="1">
    <citation type="submission" date="2006-10" db="EMBL/GenBank/DDBJ databases">
        <authorList>
            <person name="Amadeo P."/>
            <person name="Zhao Q."/>
            <person name="Wortman J."/>
            <person name="Fraser-Liggett C."/>
            <person name="Carlton J."/>
        </authorList>
    </citation>
    <scope>NUCLEOTIDE SEQUENCE</scope>
    <source>
        <strain evidence="1">G3</strain>
    </source>
</reference>
<dbReference type="Proteomes" id="UP000001542">
    <property type="component" value="Unassembled WGS sequence"/>
</dbReference>
<evidence type="ECO:0000313" key="1">
    <source>
        <dbReference type="EMBL" id="EAX88366.1"/>
    </source>
</evidence>
<protein>
    <submittedName>
        <fullName evidence="1">Uncharacterized protein</fullName>
    </submittedName>
</protein>
<dbReference type="VEuPathDB" id="TrichDB:TVAG_408860"/>
<keyword evidence="2" id="KW-1185">Reference proteome</keyword>
<dbReference type="EMBL" id="DS114317">
    <property type="protein sequence ID" value="EAX88366.1"/>
    <property type="molecule type" value="Genomic_DNA"/>
</dbReference>
<sequence length="185" mass="21687">MSSSLQPGNKIECYFSDIKPIEVFKYPSQASRIIWGVNSNNILQSSLQILDFIKTSKIPIQMALYLIDIFSQIRVKEIKLFSELYQKLSNAFPHMYEPKNKKLIELLHYQFENSEQKIEEILNLYSTESPLFYIAWDKVDDLKNKFPNLDINNNIDQEITPLGCAIKYGSELCFNYLKKFRSSIH</sequence>
<dbReference type="InParanoid" id="A2G3A1"/>